<dbReference type="GO" id="GO:0005829">
    <property type="term" value="C:cytosol"/>
    <property type="evidence" value="ECO:0007669"/>
    <property type="project" value="TreeGrafter"/>
</dbReference>
<organism evidence="17 18">
    <name type="scientific">Parasporobacterium paucivorans DSM 15970</name>
    <dbReference type="NCBI Taxonomy" id="1122934"/>
    <lineage>
        <taxon>Bacteria</taxon>
        <taxon>Bacillati</taxon>
        <taxon>Bacillota</taxon>
        <taxon>Clostridia</taxon>
        <taxon>Lachnospirales</taxon>
        <taxon>Lachnospiraceae</taxon>
        <taxon>Parasporobacterium</taxon>
    </lineage>
</organism>
<dbReference type="GO" id="GO:0003690">
    <property type="term" value="F:double-stranded DNA binding"/>
    <property type="evidence" value="ECO:0007669"/>
    <property type="project" value="UniProtKB-UniRule"/>
</dbReference>
<feature type="domain" description="UvrD-like helicase C-terminal" evidence="16">
    <location>
        <begin position="481"/>
        <end position="785"/>
    </location>
</feature>
<evidence type="ECO:0000256" key="9">
    <source>
        <dbReference type="ARBA" id="ARBA00023204"/>
    </source>
</evidence>
<dbReference type="GO" id="GO:0005524">
    <property type="term" value="F:ATP binding"/>
    <property type="evidence" value="ECO:0007669"/>
    <property type="project" value="UniProtKB-UniRule"/>
</dbReference>
<evidence type="ECO:0000256" key="7">
    <source>
        <dbReference type="ARBA" id="ARBA00022840"/>
    </source>
</evidence>
<dbReference type="EC" id="5.6.2.4" evidence="13"/>
<evidence type="ECO:0000259" key="15">
    <source>
        <dbReference type="PROSITE" id="PS51198"/>
    </source>
</evidence>
<evidence type="ECO:0000256" key="14">
    <source>
        <dbReference type="PROSITE-ProRule" id="PRU00560"/>
    </source>
</evidence>
<comment type="catalytic activity">
    <reaction evidence="11 13">
        <text>Couples ATP hydrolysis with the unwinding of duplex DNA by translocating in the 3'-5' direction.</text>
        <dbReference type="EC" id="5.6.2.4"/>
    </reaction>
</comment>
<dbReference type="GO" id="GO:0016887">
    <property type="term" value="F:ATP hydrolysis activity"/>
    <property type="evidence" value="ECO:0007669"/>
    <property type="project" value="RHEA"/>
</dbReference>
<dbReference type="Proteomes" id="UP000184342">
    <property type="component" value="Unassembled WGS sequence"/>
</dbReference>
<keyword evidence="10 13" id="KW-0413">Isomerase</keyword>
<dbReference type="InterPro" id="IPR000212">
    <property type="entry name" value="DNA_helicase_UvrD/REP"/>
</dbReference>
<keyword evidence="8 13" id="KW-0238">DNA-binding</keyword>
<keyword evidence="18" id="KW-1185">Reference proteome</keyword>
<evidence type="ECO:0000256" key="5">
    <source>
        <dbReference type="ARBA" id="ARBA00022806"/>
    </source>
</evidence>
<dbReference type="SUPFAM" id="SSF52980">
    <property type="entry name" value="Restriction endonuclease-like"/>
    <property type="match status" value="1"/>
</dbReference>
<keyword evidence="9 13" id="KW-0234">DNA repair</keyword>
<comment type="function">
    <text evidence="13">The heterodimer acts as both an ATP-dependent DNA helicase and an ATP-dependent, dual-direction single-stranded exonuclease. Recognizes the chi site generating a DNA molecule suitable for the initiation of homologous recombination. The AddA nuclease domain is required for chi fragment generation; this subunit has the helicase and 3' -&gt; 5' nuclease activities.</text>
</comment>
<evidence type="ECO:0000256" key="2">
    <source>
        <dbReference type="ARBA" id="ARBA00022741"/>
    </source>
</evidence>
<keyword evidence="7 13" id="KW-0067">ATP-binding</keyword>
<dbReference type="Gene3D" id="3.40.50.300">
    <property type="entry name" value="P-loop containing nucleotide triphosphate hydrolases"/>
    <property type="match status" value="4"/>
</dbReference>
<keyword evidence="6 13" id="KW-0269">Exonuclease</keyword>
<protein>
    <recommendedName>
        <fullName evidence="13">ATP-dependent helicase/nuclease subunit A</fullName>
        <ecNumber evidence="13">3.1.-.-</ecNumber>
        <ecNumber evidence="13">5.6.2.4</ecNumber>
    </recommendedName>
    <alternativeName>
        <fullName evidence="13">ATP-dependent helicase/nuclease AddA</fullName>
    </alternativeName>
    <alternativeName>
        <fullName evidence="13">DNA 3'-5' helicase AddA</fullName>
    </alternativeName>
</protein>
<keyword evidence="2 13" id="KW-0547">Nucleotide-binding</keyword>
<dbReference type="Gene3D" id="3.90.320.10">
    <property type="match status" value="1"/>
</dbReference>
<evidence type="ECO:0000256" key="6">
    <source>
        <dbReference type="ARBA" id="ARBA00022839"/>
    </source>
</evidence>
<dbReference type="InterPro" id="IPR038726">
    <property type="entry name" value="PDDEXK_AddAB-type"/>
</dbReference>
<dbReference type="InterPro" id="IPR014016">
    <property type="entry name" value="UvrD-like_ATP-bd"/>
</dbReference>
<evidence type="ECO:0000256" key="10">
    <source>
        <dbReference type="ARBA" id="ARBA00023235"/>
    </source>
</evidence>
<feature type="binding site" evidence="14">
    <location>
        <begin position="24"/>
        <end position="31"/>
    </location>
    <ligand>
        <name>ATP</name>
        <dbReference type="ChEBI" id="CHEBI:30616"/>
    </ligand>
</feature>
<gene>
    <name evidence="13" type="primary">addA</name>
    <name evidence="17" type="ORF">SAMN02745691_00519</name>
</gene>
<keyword evidence="3 13" id="KW-0227">DNA damage</keyword>
<dbReference type="EC" id="3.1.-.-" evidence="13"/>
<dbReference type="PANTHER" id="PTHR11070">
    <property type="entry name" value="UVRD / RECB / PCRA DNA HELICASE FAMILY MEMBER"/>
    <property type="match status" value="1"/>
</dbReference>
<dbReference type="PANTHER" id="PTHR11070:SF48">
    <property type="entry name" value="ATP-DEPENDENT HELICASE_NUCLEASE SUBUNIT A"/>
    <property type="match status" value="1"/>
</dbReference>
<evidence type="ECO:0000256" key="13">
    <source>
        <dbReference type="HAMAP-Rule" id="MF_01451"/>
    </source>
</evidence>
<comment type="subunit">
    <text evidence="13">Heterodimer of AddA and AddB/RexB.</text>
</comment>
<dbReference type="SUPFAM" id="SSF52540">
    <property type="entry name" value="P-loop containing nucleoside triphosphate hydrolases"/>
    <property type="match status" value="1"/>
</dbReference>
<dbReference type="RefSeq" id="WP_073992807.1">
    <property type="nucleotide sequence ID" value="NZ_FQYT01000004.1"/>
</dbReference>
<evidence type="ECO:0000313" key="17">
    <source>
        <dbReference type="EMBL" id="SHI58121.1"/>
    </source>
</evidence>
<dbReference type="Gene3D" id="1.10.274.50">
    <property type="match status" value="1"/>
</dbReference>
<dbReference type="FunFam" id="3.40.50.300:FF:001236">
    <property type="entry name" value="ATP-dependent helicase/nuclease subunit A"/>
    <property type="match status" value="1"/>
</dbReference>
<dbReference type="Pfam" id="PF13361">
    <property type="entry name" value="UvrD_C"/>
    <property type="match status" value="1"/>
</dbReference>
<evidence type="ECO:0000259" key="16">
    <source>
        <dbReference type="PROSITE" id="PS51217"/>
    </source>
</evidence>
<dbReference type="NCBIfam" id="TIGR02785">
    <property type="entry name" value="addA_Gpos"/>
    <property type="match status" value="1"/>
</dbReference>
<dbReference type="Pfam" id="PF12705">
    <property type="entry name" value="PDDEXK_1"/>
    <property type="match status" value="1"/>
</dbReference>
<dbReference type="PROSITE" id="PS51217">
    <property type="entry name" value="UVRD_HELICASE_CTER"/>
    <property type="match status" value="1"/>
</dbReference>
<keyword evidence="5 13" id="KW-0347">Helicase</keyword>
<dbReference type="AlphaFoldDB" id="A0A1M6CBC7"/>
<reference evidence="17 18" key="1">
    <citation type="submission" date="2016-11" db="EMBL/GenBank/DDBJ databases">
        <authorList>
            <person name="Jaros S."/>
            <person name="Januszkiewicz K."/>
            <person name="Wedrychowicz H."/>
        </authorList>
    </citation>
    <scope>NUCLEOTIDE SEQUENCE [LARGE SCALE GENOMIC DNA]</scope>
    <source>
        <strain evidence="17 18">DSM 15970</strain>
    </source>
</reference>
<evidence type="ECO:0000256" key="11">
    <source>
        <dbReference type="ARBA" id="ARBA00034617"/>
    </source>
</evidence>
<feature type="domain" description="UvrD-like helicase ATP-binding" evidence="15">
    <location>
        <begin position="3"/>
        <end position="473"/>
    </location>
</feature>
<dbReference type="Pfam" id="PF00580">
    <property type="entry name" value="UvrD-helicase"/>
    <property type="match status" value="1"/>
</dbReference>
<comment type="similarity">
    <text evidence="13">Belongs to the helicase family. AddA subfamily.</text>
</comment>
<dbReference type="EMBL" id="FQYT01000004">
    <property type="protein sequence ID" value="SHI58121.1"/>
    <property type="molecule type" value="Genomic_DNA"/>
</dbReference>
<dbReference type="HAMAP" id="MF_01451">
    <property type="entry name" value="AddA"/>
    <property type="match status" value="1"/>
</dbReference>
<keyword evidence="1 13" id="KW-0540">Nuclease</keyword>
<evidence type="ECO:0000256" key="1">
    <source>
        <dbReference type="ARBA" id="ARBA00022722"/>
    </source>
</evidence>
<dbReference type="InterPro" id="IPR011604">
    <property type="entry name" value="PDDEXK-like_dom_sf"/>
</dbReference>
<sequence>MGTKWTDRQKQVIESRNKNLLVSAAAGSGKTAVLVERIIQMILDEKDKTDVDRLLVVTFTKAAAAQMREKISAAIQEKSEENPENEHLQKQMTYIHNSHIMTIDSFCLSVIREHFNEIDVDPGFRVADEGELNLIKTDVIGEMLEERYEEGKEEFLEFVETYAPKSDDSNIEDLILKLYGFSISHPWPGEWLEACRKSYLGSEEDVWEAPWMEHLKEYVDTILGDYRKIILNAIAICDSPDGPGAYREALSCDLEMLEEIVGSSDFDERVTLLNNPSFKRLPGQRGETFSLEKKEEVQNLRKKVKEGLKKLGSEYYFQSREDMLEDIRISSGPTRVLIDLADEFLRRYGEAKRDKNVVDFSDIEHMALEILTVRDENGNPLPSRTGQEISDTFREIFIDEYQDSNLLQEVILNSVSRESRGEPNTFMVGDVKQSIYKFRMAKPELFVKKYEEYPTDAGSLYQRINLDKNFRSRDNVLKGINFIFRQIMSKNLGDIDYDEENELHTGAEYKPVPTGQTDNTEILFVETKDEKKELEAKVIADRIRELTDPMHGHKIVDKETGEFRTACFRDIVILYRSPKGMADIAEKVLMSEGIPCYVETGEGYFDALEVRTVLDILSIIDNPIQDIPLAAILHSPIGGFSSEDLARIRLAKRSGSLYEGITGYSIEGEDEGLRKRLGVFLGKLREYRQKSVYLSIYEILSFVLMDTGYELYVRAMPAGERRKANLDMLREKAAAFEKTSYTGVFNFIRYIEKLRKYKENDMGEAGVAGENDDTVRIMSIHKSKGLEFPIVILGGTGKKFNVRDSSASIVMHSELGIGVDSIDLEQRIKTPTIIKRGIALKTKLENLSEELRVLYVAMTRAREKLIIAGQSDSLETSVKKWMGERQSVRTALSLGTLTDASSFMDWIGFSMARNAAFSGILAGLSYDPGISRQLLETDAGFDVKMFRAEDIVYEKVKKTVLQEGREKNLLYWDTTYIFDQKLRREIRDRMEYTYPFKGNGIIHTKMSVSEIKKVSQQMDEETTFRYDREWEIQEENVPLFISEKEKLSPVGRGSAYHRVLELLDFSLLPERVVIREAIQALAAMGKISREEADAVNPDDITGLLASDLGSRLARAYRDKKLFREKQYVMGISAEEINPAFDPEETIVVQGVIDAYMEEDRLVVVDYKTDRIDSMDELRQRYGVQLDFYKKALEQITGKEVKEKILYSFHLGKGEVIR</sequence>
<evidence type="ECO:0000256" key="12">
    <source>
        <dbReference type="ARBA" id="ARBA00048988"/>
    </source>
</evidence>
<evidence type="ECO:0000256" key="8">
    <source>
        <dbReference type="ARBA" id="ARBA00023125"/>
    </source>
</evidence>
<dbReference type="GO" id="GO:0008408">
    <property type="term" value="F:3'-5' exonuclease activity"/>
    <property type="evidence" value="ECO:0007669"/>
    <property type="project" value="UniProtKB-UniRule"/>
</dbReference>
<dbReference type="InterPro" id="IPR011335">
    <property type="entry name" value="Restrct_endonuc-II-like"/>
</dbReference>
<accession>A0A1M6CBC7</accession>
<dbReference type="PROSITE" id="PS51198">
    <property type="entry name" value="UVRD_HELICASE_ATP_BIND"/>
    <property type="match status" value="1"/>
</dbReference>
<dbReference type="InterPro" id="IPR027417">
    <property type="entry name" value="P-loop_NTPase"/>
</dbReference>
<dbReference type="OrthoDB" id="9810135at2"/>
<evidence type="ECO:0000256" key="3">
    <source>
        <dbReference type="ARBA" id="ARBA00022763"/>
    </source>
</evidence>
<evidence type="ECO:0000313" key="18">
    <source>
        <dbReference type="Proteomes" id="UP000184342"/>
    </source>
</evidence>
<evidence type="ECO:0000256" key="4">
    <source>
        <dbReference type="ARBA" id="ARBA00022801"/>
    </source>
</evidence>
<comment type="cofactor">
    <cofactor evidence="13">
        <name>Mg(2+)</name>
        <dbReference type="ChEBI" id="CHEBI:18420"/>
    </cofactor>
</comment>
<dbReference type="GO" id="GO:0033202">
    <property type="term" value="C:DNA helicase complex"/>
    <property type="evidence" value="ECO:0007669"/>
    <property type="project" value="TreeGrafter"/>
</dbReference>
<keyword evidence="4 13" id="KW-0378">Hydrolase</keyword>
<dbReference type="InterPro" id="IPR014152">
    <property type="entry name" value="AddA"/>
</dbReference>
<comment type="catalytic activity">
    <reaction evidence="12 13">
        <text>ATP + H2O = ADP + phosphate + H(+)</text>
        <dbReference type="Rhea" id="RHEA:13065"/>
        <dbReference type="ChEBI" id="CHEBI:15377"/>
        <dbReference type="ChEBI" id="CHEBI:15378"/>
        <dbReference type="ChEBI" id="CHEBI:30616"/>
        <dbReference type="ChEBI" id="CHEBI:43474"/>
        <dbReference type="ChEBI" id="CHEBI:456216"/>
        <dbReference type="EC" id="5.6.2.4"/>
    </reaction>
</comment>
<dbReference type="GO" id="GO:0000724">
    <property type="term" value="P:double-strand break repair via homologous recombination"/>
    <property type="evidence" value="ECO:0007669"/>
    <property type="project" value="UniProtKB-UniRule"/>
</dbReference>
<name>A0A1M6CBC7_9FIRM</name>
<dbReference type="GO" id="GO:0043138">
    <property type="term" value="F:3'-5' DNA helicase activity"/>
    <property type="evidence" value="ECO:0007669"/>
    <property type="project" value="UniProtKB-UniRule"/>
</dbReference>
<dbReference type="STRING" id="1122934.SAMN02745691_00519"/>
<dbReference type="InterPro" id="IPR014017">
    <property type="entry name" value="DNA_helicase_UvrD-like_C"/>
</dbReference>
<proteinExistence type="inferred from homology"/>